<accession>A0AAV4S953</accession>
<keyword evidence="2" id="KW-1185">Reference proteome</keyword>
<comment type="caution">
    <text evidence="1">The sequence shown here is derived from an EMBL/GenBank/DDBJ whole genome shotgun (WGS) entry which is preliminary data.</text>
</comment>
<proteinExistence type="predicted"/>
<reference evidence="1 2" key="1">
    <citation type="submission" date="2021-06" db="EMBL/GenBank/DDBJ databases">
        <title>Caerostris extrusa draft genome.</title>
        <authorList>
            <person name="Kono N."/>
            <person name="Arakawa K."/>
        </authorList>
    </citation>
    <scope>NUCLEOTIDE SEQUENCE [LARGE SCALE GENOMIC DNA]</scope>
</reference>
<protein>
    <submittedName>
        <fullName evidence="1">Uncharacterized protein</fullName>
    </submittedName>
</protein>
<dbReference type="Proteomes" id="UP001054945">
    <property type="component" value="Unassembled WGS sequence"/>
</dbReference>
<name>A0AAV4S953_CAEEX</name>
<gene>
    <name evidence="1" type="ORF">CEXT_74851</name>
</gene>
<dbReference type="AlphaFoldDB" id="A0AAV4S953"/>
<dbReference type="EMBL" id="BPLR01009026">
    <property type="protein sequence ID" value="GIY29141.1"/>
    <property type="molecule type" value="Genomic_DNA"/>
</dbReference>
<organism evidence="1 2">
    <name type="scientific">Caerostris extrusa</name>
    <name type="common">Bark spider</name>
    <name type="synonym">Caerostris bankana</name>
    <dbReference type="NCBI Taxonomy" id="172846"/>
    <lineage>
        <taxon>Eukaryota</taxon>
        <taxon>Metazoa</taxon>
        <taxon>Ecdysozoa</taxon>
        <taxon>Arthropoda</taxon>
        <taxon>Chelicerata</taxon>
        <taxon>Arachnida</taxon>
        <taxon>Araneae</taxon>
        <taxon>Araneomorphae</taxon>
        <taxon>Entelegynae</taxon>
        <taxon>Araneoidea</taxon>
        <taxon>Araneidae</taxon>
        <taxon>Caerostris</taxon>
    </lineage>
</organism>
<sequence>MKLHLSDGQVGRMVLLNTIRTNGIYCEGRTNGIIELLGQMVYCEGRMNGIIQLLGRMRIRINIPAIQEIDVYEAIRVLKISALKVAYSERSKAVVSSHLQPARYKRKSCLVLLAPSRSQRCAFSVFTIEEQISESLIVSLRLL</sequence>
<evidence type="ECO:0000313" key="2">
    <source>
        <dbReference type="Proteomes" id="UP001054945"/>
    </source>
</evidence>
<evidence type="ECO:0000313" key="1">
    <source>
        <dbReference type="EMBL" id="GIY29141.1"/>
    </source>
</evidence>